<dbReference type="OrthoDB" id="1122086at2"/>
<proteinExistence type="predicted"/>
<dbReference type="RefSeq" id="WP_107822241.1">
    <property type="nucleotide sequence ID" value="NZ_OY782574.1"/>
</dbReference>
<protein>
    <submittedName>
        <fullName evidence="2">Uncharacterized protein DUF4492</fullName>
    </submittedName>
</protein>
<keyword evidence="1" id="KW-1133">Transmembrane helix</keyword>
<name>A0A2T5C2E8_9BACT</name>
<sequence length="74" mass="9045">MTKKNVISRVWRFYFDGFRNMSGWGKQVWIVILLKLFVMFFVLKLFFFPNFLKTNFDSDEQRSEHVLENLTNTK</sequence>
<evidence type="ECO:0000256" key="1">
    <source>
        <dbReference type="SAM" id="Phobius"/>
    </source>
</evidence>
<keyword evidence="1" id="KW-0472">Membrane</keyword>
<dbReference type="AlphaFoldDB" id="A0A2T5C2E8"/>
<reference evidence="2 3" key="1">
    <citation type="submission" date="2018-04" db="EMBL/GenBank/DDBJ databases">
        <title>Genomic Encyclopedia of Archaeal and Bacterial Type Strains, Phase II (KMG-II): from individual species to whole genera.</title>
        <authorList>
            <person name="Goeker M."/>
        </authorList>
    </citation>
    <scope>NUCLEOTIDE SEQUENCE [LARGE SCALE GENOMIC DNA]</scope>
    <source>
        <strain evidence="2 3">DSM 28823</strain>
    </source>
</reference>
<accession>A0A2T5C2E8</accession>
<dbReference type="InterPro" id="IPR027853">
    <property type="entry name" value="DUF4492"/>
</dbReference>
<comment type="caution">
    <text evidence="2">The sequence shown here is derived from an EMBL/GenBank/DDBJ whole genome shotgun (WGS) entry which is preliminary data.</text>
</comment>
<gene>
    <name evidence="2" type="ORF">C8N47_107220</name>
</gene>
<keyword evidence="1" id="KW-0812">Transmembrane</keyword>
<organism evidence="2 3">
    <name type="scientific">Mangrovibacterium marinum</name>
    <dbReference type="NCBI Taxonomy" id="1639118"/>
    <lineage>
        <taxon>Bacteria</taxon>
        <taxon>Pseudomonadati</taxon>
        <taxon>Bacteroidota</taxon>
        <taxon>Bacteroidia</taxon>
        <taxon>Marinilabiliales</taxon>
        <taxon>Prolixibacteraceae</taxon>
        <taxon>Mangrovibacterium</taxon>
    </lineage>
</organism>
<dbReference type="EMBL" id="QAAD01000007">
    <property type="protein sequence ID" value="PTN08858.1"/>
    <property type="molecule type" value="Genomic_DNA"/>
</dbReference>
<keyword evidence="3" id="KW-1185">Reference proteome</keyword>
<evidence type="ECO:0000313" key="2">
    <source>
        <dbReference type="EMBL" id="PTN08858.1"/>
    </source>
</evidence>
<evidence type="ECO:0000313" key="3">
    <source>
        <dbReference type="Proteomes" id="UP000243525"/>
    </source>
</evidence>
<dbReference type="Proteomes" id="UP000243525">
    <property type="component" value="Unassembled WGS sequence"/>
</dbReference>
<dbReference type="Pfam" id="PF14899">
    <property type="entry name" value="DUF4492"/>
    <property type="match status" value="1"/>
</dbReference>
<feature type="transmembrane region" description="Helical" evidence="1">
    <location>
        <begin position="28"/>
        <end position="48"/>
    </location>
</feature>